<dbReference type="GO" id="GO:0008311">
    <property type="term" value="F:double-stranded DNA 3'-5' DNA exonuclease activity"/>
    <property type="evidence" value="ECO:0007669"/>
    <property type="project" value="UniProtKB-EC"/>
</dbReference>
<dbReference type="SUPFAM" id="SSF56219">
    <property type="entry name" value="DNase I-like"/>
    <property type="match status" value="1"/>
</dbReference>
<dbReference type="InterPro" id="IPR037493">
    <property type="entry name" value="ExoIII-like"/>
</dbReference>
<feature type="active site" evidence="5">
    <location>
        <position position="114"/>
    </location>
</feature>
<gene>
    <name evidence="9" type="primary">xthA</name>
    <name evidence="9" type="ORF">NCTC949_00993</name>
</gene>
<evidence type="ECO:0000256" key="7">
    <source>
        <dbReference type="PIRSR" id="PIRSR604808-3"/>
    </source>
</evidence>
<evidence type="ECO:0000256" key="6">
    <source>
        <dbReference type="PIRSR" id="PIRSR604808-2"/>
    </source>
</evidence>
<dbReference type="GO" id="GO:0046872">
    <property type="term" value="F:metal ion binding"/>
    <property type="evidence" value="ECO:0007669"/>
    <property type="project" value="UniProtKB-KW"/>
</dbReference>
<dbReference type="InterPro" id="IPR036691">
    <property type="entry name" value="Endo/exonu/phosph_ase_sf"/>
</dbReference>
<dbReference type="InterPro" id="IPR005135">
    <property type="entry name" value="Endo/exonuclease/phosphatase"/>
</dbReference>
<feature type="binding site" evidence="6">
    <location>
        <position position="246"/>
    </location>
    <ligand>
        <name>Mg(2+)</name>
        <dbReference type="ChEBI" id="CHEBI:18420"/>
        <label>1</label>
    </ligand>
</feature>
<keyword evidence="2 6" id="KW-0479">Metal-binding</keyword>
<dbReference type="RefSeq" id="WP_126316665.1">
    <property type="nucleotide sequence ID" value="NZ_LR134377.1"/>
</dbReference>
<dbReference type="NCBIfam" id="TIGR00633">
    <property type="entry name" value="xth"/>
    <property type="match status" value="1"/>
</dbReference>
<feature type="site" description="Interaction with DNA substrate" evidence="7">
    <location>
        <position position="246"/>
    </location>
</feature>
<evidence type="ECO:0000313" key="10">
    <source>
        <dbReference type="Proteomes" id="UP000271380"/>
    </source>
</evidence>
<evidence type="ECO:0000313" key="9">
    <source>
        <dbReference type="EMBL" id="VEH06186.1"/>
    </source>
</evidence>
<keyword evidence="6" id="KW-0464">Manganese</keyword>
<name>A0AB38VR66_9CORY</name>
<proteinExistence type="inferred from homology"/>
<evidence type="ECO:0000256" key="5">
    <source>
        <dbReference type="PIRSR" id="PIRSR604808-1"/>
    </source>
</evidence>
<dbReference type="PROSITE" id="PS51435">
    <property type="entry name" value="AP_NUCLEASE_F1_4"/>
    <property type="match status" value="1"/>
</dbReference>
<dbReference type="Gene3D" id="3.60.10.10">
    <property type="entry name" value="Endonuclease/exonuclease/phosphatase"/>
    <property type="match status" value="1"/>
</dbReference>
<dbReference type="Pfam" id="PF03372">
    <property type="entry name" value="Exo_endo_phos"/>
    <property type="match status" value="1"/>
</dbReference>
<keyword evidence="4 6" id="KW-0460">Magnesium</keyword>
<feature type="site" description="Important for catalytic activity" evidence="7">
    <location>
        <position position="219"/>
    </location>
</feature>
<dbReference type="EMBL" id="LR134377">
    <property type="protein sequence ID" value="VEH06186.1"/>
    <property type="molecule type" value="Genomic_DNA"/>
</dbReference>
<feature type="binding site" evidence="6">
    <location>
        <position position="155"/>
    </location>
    <ligand>
        <name>Mg(2+)</name>
        <dbReference type="ChEBI" id="CHEBI:18420"/>
        <label>1</label>
    </ligand>
</feature>
<feature type="binding site" evidence="6">
    <location>
        <position position="34"/>
    </location>
    <ligand>
        <name>Mg(2+)</name>
        <dbReference type="ChEBI" id="CHEBI:18420"/>
        <label>1</label>
    </ligand>
</feature>
<accession>A0AB38VR66</accession>
<dbReference type="PANTHER" id="PTHR43250:SF2">
    <property type="entry name" value="EXODEOXYRIBONUCLEASE III"/>
    <property type="match status" value="1"/>
</dbReference>
<comment type="cofactor">
    <cofactor evidence="6">
        <name>Mg(2+)</name>
        <dbReference type="ChEBI" id="CHEBI:18420"/>
    </cofactor>
    <cofactor evidence="6">
        <name>Mn(2+)</name>
        <dbReference type="ChEBI" id="CHEBI:29035"/>
    </cofactor>
    <text evidence="6">Probably binds two magnesium or manganese ions per subunit.</text>
</comment>
<dbReference type="PANTHER" id="PTHR43250">
    <property type="entry name" value="EXODEOXYRIBONUCLEASE III"/>
    <property type="match status" value="1"/>
</dbReference>
<feature type="binding site" evidence="6">
    <location>
        <position position="245"/>
    </location>
    <ligand>
        <name>Mg(2+)</name>
        <dbReference type="ChEBI" id="CHEBI:18420"/>
        <label>1</label>
    </ligand>
</feature>
<evidence type="ECO:0000256" key="3">
    <source>
        <dbReference type="ARBA" id="ARBA00022801"/>
    </source>
</evidence>
<protein>
    <submittedName>
        <fullName evidence="9">Exodeoxyribonuclease III</fullName>
        <ecNumber evidence="9">3.1.11.2</ecNumber>
    </submittedName>
</protein>
<keyword evidence="3 9" id="KW-0378">Hydrolase</keyword>
<dbReference type="Proteomes" id="UP000271380">
    <property type="component" value="Chromosome"/>
</dbReference>
<comment type="similarity">
    <text evidence="1">Belongs to the DNA repair enzymes AP/ExoA family.</text>
</comment>
<dbReference type="GO" id="GO:0006281">
    <property type="term" value="P:DNA repair"/>
    <property type="evidence" value="ECO:0007669"/>
    <property type="project" value="InterPro"/>
</dbReference>
<feature type="active site" description="Proton donor/acceptor" evidence="5">
    <location>
        <position position="153"/>
    </location>
</feature>
<evidence type="ECO:0000259" key="8">
    <source>
        <dbReference type="Pfam" id="PF03372"/>
    </source>
</evidence>
<evidence type="ECO:0000256" key="1">
    <source>
        <dbReference type="ARBA" id="ARBA00007092"/>
    </source>
</evidence>
<feature type="active site" description="Proton acceptor" evidence="5">
    <location>
        <position position="246"/>
    </location>
</feature>
<feature type="site" description="Transition state stabilizer" evidence="7">
    <location>
        <position position="155"/>
    </location>
</feature>
<dbReference type="AlphaFoldDB" id="A0AB38VR66"/>
<reference evidence="9 10" key="1">
    <citation type="submission" date="2018-12" db="EMBL/GenBank/DDBJ databases">
        <authorList>
            <consortium name="Pathogen Informatics"/>
        </authorList>
    </citation>
    <scope>NUCLEOTIDE SEQUENCE [LARGE SCALE GENOMIC DNA]</scope>
    <source>
        <strain evidence="9 10">NCTC949</strain>
    </source>
</reference>
<dbReference type="InterPro" id="IPR004808">
    <property type="entry name" value="AP_endonuc_1"/>
</dbReference>
<evidence type="ECO:0000256" key="2">
    <source>
        <dbReference type="ARBA" id="ARBA00022723"/>
    </source>
</evidence>
<feature type="binding site" evidence="6">
    <location>
        <position position="7"/>
    </location>
    <ligand>
        <name>Mg(2+)</name>
        <dbReference type="ChEBI" id="CHEBI:18420"/>
        <label>1</label>
    </ligand>
</feature>
<organism evidence="9 10">
    <name type="scientific">Corynebacterium kutscheri</name>
    <dbReference type="NCBI Taxonomy" id="35755"/>
    <lineage>
        <taxon>Bacteria</taxon>
        <taxon>Bacillati</taxon>
        <taxon>Actinomycetota</taxon>
        <taxon>Actinomycetes</taxon>
        <taxon>Mycobacteriales</taxon>
        <taxon>Corynebacteriaceae</taxon>
        <taxon>Corynebacterium</taxon>
    </lineage>
</organism>
<sequence>MRIANWNVNSARTRVDRMTEFLHRHNIDVLAVQETKCKDEQFPYAPFEQMGYQVAHCGFNQWNGVAIISRVGIDDVQNHFPGQPGFNKDATKEQTIEARAIGALCAGVRVWSLYVPNGREIADAHYDYKLRWLYSLQAYVLSSPEEKMVLLGDYNIAPKDEHVWSLRAFEGKTHVTEPERQAFDSLLEAGLEIHSPQTGFSYWDYFQNRFERGQGMLIDFQLARGLSSTHTFIDVDERRGKGASDHAPVVVDYNA</sequence>
<feature type="binding site" evidence="6">
    <location>
        <position position="153"/>
    </location>
    <ligand>
        <name>Mg(2+)</name>
        <dbReference type="ChEBI" id="CHEBI:18420"/>
        <label>1</label>
    </ligand>
</feature>
<feature type="domain" description="Endonuclease/exonuclease/phosphatase" evidence="8">
    <location>
        <begin position="5"/>
        <end position="246"/>
    </location>
</feature>
<dbReference type="EC" id="3.1.11.2" evidence="9"/>
<evidence type="ECO:0000256" key="4">
    <source>
        <dbReference type="ARBA" id="ARBA00022842"/>
    </source>
</evidence>